<comment type="caution">
    <text evidence="2">The sequence shown here is derived from an EMBL/GenBank/DDBJ whole genome shotgun (WGS) entry which is preliminary data.</text>
</comment>
<proteinExistence type="predicted"/>
<protein>
    <submittedName>
        <fullName evidence="2">Uncharacterized protein</fullName>
    </submittedName>
</protein>
<accession>A0A158EKY4</accession>
<dbReference type="EMBL" id="FCOX02000240">
    <property type="protein sequence ID" value="SAL07528.1"/>
    <property type="molecule type" value="Genomic_DNA"/>
</dbReference>
<keyword evidence="3" id="KW-1185">Reference proteome</keyword>
<gene>
    <name evidence="2" type="ORF">AWB78_08617</name>
</gene>
<sequence length="395" mass="44527">MDNRIFTTKYSSTSETDISSLQVSKDASKQPKNQSIGPLGGLKKDFLGDAKTFEKYAEKFVRSSMSAYAEVEAHFKNLYVPFGEIKFDNGGKGMGPLGVRTIDGDEILFRSMEAGEFFNSLDNQKLDIRKEGCLTASHAYASKYGENCNKVAMIICEPGTVQKLIDMAKFEQKEKPIQDTMRKILGDSDETRQVKGSGENCITVKSENHRAHSPNEEAPQLTIVLRGNESFINSQIKKIRYTDKNPKRHLAKNYRYVLGEDGVPYQEKISALSPKSQVKLDDEVKKNRGEILKLETSMELNFKKKLGLKKSKMTTEWHQLNKSCVAIKKTIDNLNVNLDSLGDLESQKIMDELGAKRKELNEKNEKMEELYKRIAVMDAGHADKMIRSGKNAENG</sequence>
<name>A0A158EKY4_9BURK</name>
<evidence type="ECO:0000313" key="3">
    <source>
        <dbReference type="Proteomes" id="UP000071859"/>
    </source>
</evidence>
<feature type="coiled-coil region" evidence="1">
    <location>
        <begin position="350"/>
        <end position="377"/>
    </location>
</feature>
<dbReference type="Proteomes" id="UP000071859">
    <property type="component" value="Unassembled WGS sequence"/>
</dbReference>
<evidence type="ECO:0000256" key="1">
    <source>
        <dbReference type="SAM" id="Coils"/>
    </source>
</evidence>
<keyword evidence="1" id="KW-0175">Coiled coil</keyword>
<dbReference type="AlphaFoldDB" id="A0A158EKY4"/>
<organism evidence="2 3">
    <name type="scientific">Caballeronia calidae</name>
    <dbReference type="NCBI Taxonomy" id="1777139"/>
    <lineage>
        <taxon>Bacteria</taxon>
        <taxon>Pseudomonadati</taxon>
        <taxon>Pseudomonadota</taxon>
        <taxon>Betaproteobacteria</taxon>
        <taxon>Burkholderiales</taxon>
        <taxon>Burkholderiaceae</taxon>
        <taxon>Caballeronia</taxon>
    </lineage>
</organism>
<reference evidence="2" key="1">
    <citation type="submission" date="2016-01" db="EMBL/GenBank/DDBJ databases">
        <authorList>
            <person name="Peeters C."/>
        </authorList>
    </citation>
    <scope>NUCLEOTIDE SEQUENCE</scope>
    <source>
        <strain evidence="2">LMG 29321</strain>
    </source>
</reference>
<evidence type="ECO:0000313" key="2">
    <source>
        <dbReference type="EMBL" id="SAL07528.1"/>
    </source>
</evidence>